<dbReference type="AlphaFoldDB" id="A0A396Z554"/>
<organism evidence="1 2">
    <name type="scientific">Leptospira stimsonii</name>
    <dbReference type="NCBI Taxonomy" id="2202203"/>
    <lineage>
        <taxon>Bacteria</taxon>
        <taxon>Pseudomonadati</taxon>
        <taxon>Spirochaetota</taxon>
        <taxon>Spirochaetia</taxon>
        <taxon>Leptospirales</taxon>
        <taxon>Leptospiraceae</taxon>
        <taxon>Leptospira</taxon>
    </lineage>
</organism>
<evidence type="ECO:0000313" key="1">
    <source>
        <dbReference type="EMBL" id="RHX89875.1"/>
    </source>
</evidence>
<dbReference type="Proteomes" id="UP000265798">
    <property type="component" value="Unassembled WGS sequence"/>
</dbReference>
<protein>
    <submittedName>
        <fullName evidence="1">Uncharacterized protein</fullName>
    </submittedName>
</protein>
<name>A0A396Z554_9LEPT</name>
<dbReference type="EMBL" id="QHCT01000003">
    <property type="protein sequence ID" value="RHX89875.1"/>
    <property type="molecule type" value="Genomic_DNA"/>
</dbReference>
<comment type="caution">
    <text evidence="1">The sequence shown here is derived from an EMBL/GenBank/DDBJ whole genome shotgun (WGS) entry which is preliminary data.</text>
</comment>
<sequence length="69" mass="7680">MTSSFLKHTTIDSLPLGGSSSAEDLFPENTTVCSGCGVQPTIIYQFDLCKPCLKKWFEKLRPLLDSVRK</sequence>
<reference evidence="2" key="1">
    <citation type="submission" date="2018-05" db="EMBL/GenBank/DDBJ databases">
        <title>Leptospira yasudae sp. nov. and Leptospira stimsonii sp. nov., two pathogenic species of the genus Leptospira isolated from environmental sources.</title>
        <authorList>
            <person name="Casanovas-Massana A."/>
            <person name="Hamond C."/>
            <person name="Santos L.A."/>
            <person name="Hacker K.P."/>
            <person name="Balassiano I."/>
            <person name="Medeiros M.A."/>
            <person name="Reis M.G."/>
            <person name="Ko A.I."/>
            <person name="Wunder E.A."/>
        </authorList>
    </citation>
    <scope>NUCLEOTIDE SEQUENCE [LARGE SCALE GENOMIC DNA]</scope>
    <source>
        <strain evidence="2">Yale</strain>
    </source>
</reference>
<evidence type="ECO:0000313" key="2">
    <source>
        <dbReference type="Proteomes" id="UP000265798"/>
    </source>
</evidence>
<proteinExistence type="predicted"/>
<accession>A0A396Z554</accession>
<gene>
    <name evidence="1" type="ORF">DLM75_13045</name>
</gene>